<evidence type="ECO:0000259" key="1">
    <source>
        <dbReference type="Pfam" id="PF00646"/>
    </source>
</evidence>
<evidence type="ECO:0000313" key="3">
    <source>
        <dbReference type="EMBL" id="KAJ0210630.1"/>
    </source>
</evidence>
<evidence type="ECO:0008006" key="5">
    <source>
        <dbReference type="Google" id="ProtNLM"/>
    </source>
</evidence>
<name>A0A9R1VTM6_LACSA</name>
<dbReference type="Pfam" id="PF03478">
    <property type="entry name" value="Beta-prop_KIB1-4"/>
    <property type="match status" value="1"/>
</dbReference>
<evidence type="ECO:0000259" key="2">
    <source>
        <dbReference type="Pfam" id="PF03478"/>
    </source>
</evidence>
<dbReference type="Gene3D" id="1.20.1280.50">
    <property type="match status" value="1"/>
</dbReference>
<dbReference type="PANTHER" id="PTHR45463:SF8">
    <property type="entry name" value="OS09G0392200 PROTEIN"/>
    <property type="match status" value="1"/>
</dbReference>
<feature type="domain" description="KIB1-4 beta-propeller" evidence="2">
    <location>
        <begin position="98"/>
        <end position="263"/>
    </location>
</feature>
<keyword evidence="4" id="KW-1185">Reference proteome</keyword>
<organism evidence="3 4">
    <name type="scientific">Lactuca sativa</name>
    <name type="common">Garden lettuce</name>
    <dbReference type="NCBI Taxonomy" id="4236"/>
    <lineage>
        <taxon>Eukaryota</taxon>
        <taxon>Viridiplantae</taxon>
        <taxon>Streptophyta</taxon>
        <taxon>Embryophyta</taxon>
        <taxon>Tracheophyta</taxon>
        <taxon>Spermatophyta</taxon>
        <taxon>Magnoliopsida</taxon>
        <taxon>eudicotyledons</taxon>
        <taxon>Gunneridae</taxon>
        <taxon>Pentapetalae</taxon>
        <taxon>asterids</taxon>
        <taxon>campanulids</taxon>
        <taxon>Asterales</taxon>
        <taxon>Asteraceae</taxon>
        <taxon>Cichorioideae</taxon>
        <taxon>Cichorieae</taxon>
        <taxon>Lactucinae</taxon>
        <taxon>Lactuca</taxon>
    </lineage>
</organism>
<dbReference type="EMBL" id="NBSK02000004">
    <property type="protein sequence ID" value="KAJ0210630.1"/>
    <property type="molecule type" value="Genomic_DNA"/>
</dbReference>
<proteinExistence type="predicted"/>
<dbReference type="InterPro" id="IPR005174">
    <property type="entry name" value="KIB1-4_b-propeller"/>
</dbReference>
<protein>
    <recommendedName>
        <fullName evidence="5">F-box domain-containing protein</fullName>
    </recommendedName>
</protein>
<dbReference type="InterPro" id="IPR001810">
    <property type="entry name" value="F-box_dom"/>
</dbReference>
<evidence type="ECO:0000313" key="4">
    <source>
        <dbReference type="Proteomes" id="UP000235145"/>
    </source>
</evidence>
<dbReference type="Pfam" id="PF00646">
    <property type="entry name" value="F-box"/>
    <property type="match status" value="1"/>
</dbReference>
<dbReference type="AlphaFoldDB" id="A0A9R1VTM6"/>
<dbReference type="PANTHER" id="PTHR45463">
    <property type="entry name" value="OS09G0392200 PROTEIN"/>
    <property type="match status" value="1"/>
</dbReference>
<dbReference type="Proteomes" id="UP000235145">
    <property type="component" value="Unassembled WGS sequence"/>
</dbReference>
<reference evidence="3 4" key="1">
    <citation type="journal article" date="2017" name="Nat. Commun.">
        <title>Genome assembly with in vitro proximity ligation data and whole-genome triplication in lettuce.</title>
        <authorList>
            <person name="Reyes-Chin-Wo S."/>
            <person name="Wang Z."/>
            <person name="Yang X."/>
            <person name="Kozik A."/>
            <person name="Arikit S."/>
            <person name="Song C."/>
            <person name="Xia L."/>
            <person name="Froenicke L."/>
            <person name="Lavelle D.O."/>
            <person name="Truco M.J."/>
            <person name="Xia R."/>
            <person name="Zhu S."/>
            <person name="Xu C."/>
            <person name="Xu H."/>
            <person name="Xu X."/>
            <person name="Cox K."/>
            <person name="Korf I."/>
            <person name="Meyers B.C."/>
            <person name="Michelmore R.W."/>
        </authorList>
    </citation>
    <scope>NUCLEOTIDE SEQUENCE [LARGE SCALE GENOMIC DNA]</scope>
    <source>
        <strain evidence="4">cv. Salinas</strain>
        <tissue evidence="3">Seedlings</tissue>
    </source>
</reference>
<comment type="caution">
    <text evidence="3">The sequence shown here is derived from an EMBL/GenBank/DDBJ whole genome shotgun (WGS) entry which is preliminary data.</text>
</comment>
<gene>
    <name evidence="3" type="ORF">LSAT_V11C400173970</name>
</gene>
<accession>A0A9R1VTM6</accession>
<feature type="domain" description="F-box" evidence="1">
    <location>
        <begin position="18"/>
        <end position="55"/>
    </location>
</feature>
<sequence>MVKKRSSTGKQQNDDVPWSDLNNDVLLLIMMRGVVDFLVFSGVCKSWRSLALSNWKRFMVSKPPMFARISPSSMSMCISPIFSYKKTLCITDFEGRKFKTILPHCVGRKCVGLTCGYLILFGKKTKDFWLVNPITKHQLCFPRVPSTVCVYPCLRLRAIFFFSPSISWWVLVMVIRFTNAVWFSIAGEGAWNHVSSPLLIRDIHVFKGKIYTLNNSEIVRGGYQLCELRLNPHPKLVLLETKNFLKRRSLPMFVSSGENLYVLDYSGNGYSFHELDFGQMKWVLCENTKEEYGFFYSSKHITAFKAESRANPWLEYGRHVGSGNGCKARFFAEKMWYFPHDCVNLSSNKVSNATSRLFFKVSFYPCIPLKNQPVSQTPSVTLAQMSWD</sequence>